<evidence type="ECO:0000256" key="2">
    <source>
        <dbReference type="ARBA" id="ARBA00007069"/>
    </source>
</evidence>
<dbReference type="GeneID" id="7272805"/>
<evidence type="ECO:0000256" key="3">
    <source>
        <dbReference type="ARBA" id="ARBA00022448"/>
    </source>
</evidence>
<dbReference type="GO" id="GO:0035435">
    <property type="term" value="P:phosphate ion transmembrane transport"/>
    <property type="evidence" value="ECO:0007669"/>
    <property type="project" value="InterPro"/>
</dbReference>
<dbReference type="Proteomes" id="UP000002457">
    <property type="component" value="Chromosome"/>
</dbReference>
<evidence type="ECO:0000256" key="1">
    <source>
        <dbReference type="ARBA" id="ARBA00004651"/>
    </source>
</evidence>
<keyword evidence="5 8" id="KW-0812">Transmembrane</keyword>
<evidence type="ECO:0000313" key="11">
    <source>
        <dbReference type="Proteomes" id="UP000002457"/>
    </source>
</evidence>
<evidence type="ECO:0000259" key="9">
    <source>
        <dbReference type="PROSITE" id="PS50928"/>
    </source>
</evidence>
<dbReference type="NCBIfam" id="TIGR02138">
    <property type="entry name" value="phosphate_pstC"/>
    <property type="match status" value="1"/>
</dbReference>
<feature type="domain" description="ABC transmembrane type-1" evidence="9">
    <location>
        <begin position="87"/>
        <end position="301"/>
    </location>
</feature>
<keyword evidence="3" id="KW-0813">Transport</keyword>
<dbReference type="PROSITE" id="PS50928">
    <property type="entry name" value="ABC_TM1"/>
    <property type="match status" value="2"/>
</dbReference>
<dbReference type="KEGG" id="mpl:Mpal_0481"/>
<feature type="transmembrane region" description="Helical" evidence="8">
    <location>
        <begin position="163"/>
        <end position="182"/>
    </location>
</feature>
<evidence type="ECO:0000256" key="5">
    <source>
        <dbReference type="ARBA" id="ARBA00022692"/>
    </source>
</evidence>
<feature type="transmembrane region" description="Helical" evidence="8">
    <location>
        <begin position="280"/>
        <end position="305"/>
    </location>
</feature>
<protein>
    <submittedName>
        <fullName evidence="10">Phosphate ABC transporter, inner membrane subunit PstC</fullName>
    </submittedName>
</protein>
<dbReference type="AlphaFoldDB" id="B8GKH2"/>
<dbReference type="Pfam" id="PF00528">
    <property type="entry name" value="BPD_transp_1"/>
    <property type="match status" value="2"/>
</dbReference>
<evidence type="ECO:0000256" key="8">
    <source>
        <dbReference type="SAM" id="Phobius"/>
    </source>
</evidence>
<name>B8GKH2_METPE</name>
<feature type="transmembrane region" description="Helical" evidence="8">
    <location>
        <begin position="83"/>
        <end position="106"/>
    </location>
</feature>
<organism evidence="10 11">
    <name type="scientific">Methanosphaerula palustris (strain ATCC BAA-1556 / DSM 19958 / E1-9c)</name>
    <dbReference type="NCBI Taxonomy" id="521011"/>
    <lineage>
        <taxon>Archaea</taxon>
        <taxon>Methanobacteriati</taxon>
        <taxon>Methanobacteriota</taxon>
        <taxon>Stenosarchaea group</taxon>
        <taxon>Methanomicrobia</taxon>
        <taxon>Methanomicrobiales</taxon>
        <taxon>Methanoregulaceae</taxon>
        <taxon>Methanosphaerula</taxon>
    </lineage>
</organism>
<keyword evidence="7 8" id="KW-0472">Membrane</keyword>
<feature type="transmembrane region" description="Helical" evidence="8">
    <location>
        <begin position="471"/>
        <end position="490"/>
    </location>
</feature>
<dbReference type="STRING" id="521011.Mpal_0481"/>
<gene>
    <name evidence="10" type="ordered locus">Mpal_0481</name>
</gene>
<sequence length="645" mass="69153">MNTIPITPDLSEKRQRQISFFNLKEKVIESLWLICALFSVLTVIFILLFLFKDSYLGFVQIGILPFLTGMTWNPVAAIPSYGIAPLIVGTLLVTLGSMVIAVPLSIGTAVYISELAPPRVKLIIKPAIELLAGIPSVVYGFFGLMVMTNWLRVLFDQPSGESWLAGSLLLGIMALPTITSVAEDAIRSVPQEYREGSLAVGATRWQTISKVVVPAALSGITAAIILGMGRAIGETMAVMMVTGNSAVIPSPIFNVLSPVRTLTGTLGIEMGEVASGSLHYHALFGVAVVLLLITLIVNLGAVLILKRLNAQRPASMFLKNAPALVRRGLKLVPLLVVTVIIYAIGGIIGVGLLACAGVLWLVAQRLSPKTAQRIAFFFLHLGVGLVLLVLGIILFDIVSHGLPAISWEFLTTAPRDLGRAGGIFPAIVGTLYLVAGSILFALPFGVGAAIYLNEYRMEGYLTQMIRTGIDLLNGTPSIVFGLFGFTFLVLYLDIGVSMLAGQLTLGLMVLPTIIRTTEEALKNVPSSLREGSLALGATRWQTISRVVLPSAVAGIITGTILSIGRAAGETAPILFTAVVFSQRYLPSSILDPVMALPYHLFILSTNVPDSSQNRYGTALVLIMLVIGIYSIAIYLRNHFQNTLRY</sequence>
<feature type="domain" description="ABC transmembrane type-1" evidence="9">
    <location>
        <begin position="427"/>
        <end position="632"/>
    </location>
</feature>
<comment type="subcellular location">
    <subcellularLocation>
        <location evidence="1">Cell membrane</location>
        <topology evidence="1">Multi-pass membrane protein</topology>
    </subcellularLocation>
</comment>
<keyword evidence="6 8" id="KW-1133">Transmembrane helix</keyword>
<reference evidence="10 11" key="1">
    <citation type="journal article" date="2015" name="Genome Announc.">
        <title>Complete Genome Sequence of Methanosphaerula palustris E1-9CT, a Hydrogenotrophic Methanogen Isolated from a Minerotrophic Fen Peatland.</title>
        <authorList>
            <person name="Cadillo-Quiroz H."/>
            <person name="Browne P."/>
            <person name="Kyrpides N."/>
            <person name="Woyke T."/>
            <person name="Goodwin L."/>
            <person name="Detter C."/>
            <person name="Yavitt J.B."/>
            <person name="Zinder S.H."/>
        </authorList>
    </citation>
    <scope>NUCLEOTIDE SEQUENCE [LARGE SCALE GENOMIC DNA]</scope>
    <source>
        <strain evidence="11">ATCC BAA-1556 / DSM 19958 / E1-9c</strain>
    </source>
</reference>
<feature type="transmembrane region" description="Helical" evidence="8">
    <location>
        <begin position="615"/>
        <end position="635"/>
    </location>
</feature>
<feature type="transmembrane region" description="Helical" evidence="8">
    <location>
        <begin position="374"/>
        <end position="402"/>
    </location>
</feature>
<keyword evidence="4" id="KW-1003">Cell membrane</keyword>
<dbReference type="CDD" id="cd06261">
    <property type="entry name" value="TM_PBP2"/>
    <property type="match status" value="2"/>
</dbReference>
<dbReference type="PANTHER" id="PTHR43470">
    <property type="entry name" value="PHOSPHATE TRANSPORT SYSTEM PERMEASE PROTEIN PSTA-RELATED"/>
    <property type="match status" value="1"/>
</dbReference>
<dbReference type="GO" id="GO:0005315">
    <property type="term" value="F:phosphate transmembrane transporter activity"/>
    <property type="evidence" value="ECO:0007669"/>
    <property type="project" value="InterPro"/>
</dbReference>
<feature type="transmembrane region" description="Helical" evidence="8">
    <location>
        <begin position="334"/>
        <end position="362"/>
    </location>
</feature>
<evidence type="ECO:0000313" key="10">
    <source>
        <dbReference type="EMBL" id="ACL15855.1"/>
    </source>
</evidence>
<comment type="similarity">
    <text evidence="2">Belongs to the binding-protein-dependent transport system permease family. CysTW subfamily.</text>
</comment>
<feature type="transmembrane region" description="Helical" evidence="8">
    <location>
        <begin position="546"/>
        <end position="564"/>
    </location>
</feature>
<proteinExistence type="inferred from homology"/>
<dbReference type="eggNOG" id="arCOG00168">
    <property type="taxonomic scope" value="Archaea"/>
</dbReference>
<keyword evidence="11" id="KW-1185">Reference proteome</keyword>
<dbReference type="InterPro" id="IPR005672">
    <property type="entry name" value="Phosphate_PstA"/>
</dbReference>
<dbReference type="RefSeq" id="WP_012617174.1">
    <property type="nucleotide sequence ID" value="NC_011832.1"/>
</dbReference>
<evidence type="ECO:0000256" key="7">
    <source>
        <dbReference type="ARBA" id="ARBA00023136"/>
    </source>
</evidence>
<feature type="transmembrane region" description="Helical" evidence="8">
    <location>
        <begin position="211"/>
        <end position="232"/>
    </location>
</feature>
<accession>B8GKH2</accession>
<dbReference type="PANTHER" id="PTHR43470:SF3">
    <property type="entry name" value="PHOSPHATE TRANSPORT SYSTEM PERMEASE PROTEIN PSTA-RELATED"/>
    <property type="match status" value="1"/>
</dbReference>
<dbReference type="NCBIfam" id="TIGR00974">
    <property type="entry name" value="3a0107s02c"/>
    <property type="match status" value="1"/>
</dbReference>
<dbReference type="OrthoDB" id="338493at2157"/>
<evidence type="ECO:0000256" key="4">
    <source>
        <dbReference type="ARBA" id="ARBA00022475"/>
    </source>
</evidence>
<dbReference type="HOGENOM" id="CLU_023674_0_0_2"/>
<evidence type="ECO:0000256" key="6">
    <source>
        <dbReference type="ARBA" id="ARBA00022989"/>
    </source>
</evidence>
<dbReference type="InterPro" id="IPR000515">
    <property type="entry name" value="MetI-like"/>
</dbReference>
<dbReference type="InterPro" id="IPR011864">
    <property type="entry name" value="Phosphate_PstC"/>
</dbReference>
<feature type="transmembrane region" description="Helical" evidence="8">
    <location>
        <begin position="127"/>
        <end position="151"/>
    </location>
</feature>
<dbReference type="InterPro" id="IPR035906">
    <property type="entry name" value="MetI-like_sf"/>
</dbReference>
<dbReference type="Gene3D" id="1.10.3720.10">
    <property type="entry name" value="MetI-like"/>
    <property type="match status" value="2"/>
</dbReference>
<feature type="transmembrane region" description="Helical" evidence="8">
    <location>
        <begin position="58"/>
        <end position="77"/>
    </location>
</feature>
<dbReference type="EMBL" id="CP001338">
    <property type="protein sequence ID" value="ACL15855.1"/>
    <property type="molecule type" value="Genomic_DNA"/>
</dbReference>
<feature type="transmembrane region" description="Helical" evidence="8">
    <location>
        <begin position="31"/>
        <end position="51"/>
    </location>
</feature>
<feature type="transmembrane region" description="Helical" evidence="8">
    <location>
        <begin position="422"/>
        <end position="451"/>
    </location>
</feature>
<dbReference type="SUPFAM" id="SSF161098">
    <property type="entry name" value="MetI-like"/>
    <property type="match status" value="2"/>
</dbReference>
<dbReference type="GO" id="GO:0005886">
    <property type="term" value="C:plasma membrane"/>
    <property type="evidence" value="ECO:0007669"/>
    <property type="project" value="UniProtKB-SubCell"/>
</dbReference>